<dbReference type="PANTHER" id="PTHR19920">
    <property type="entry name" value="WD40 PROTEIN CIAO1"/>
    <property type="match status" value="1"/>
</dbReference>
<evidence type="ECO:0000256" key="1">
    <source>
        <dbReference type="PROSITE-ProRule" id="PRU00221"/>
    </source>
</evidence>
<accession>A0A8S1L9G0</accession>
<dbReference type="AlphaFoldDB" id="A0A8S1L9G0"/>
<dbReference type="GO" id="GO:0016226">
    <property type="term" value="P:iron-sulfur cluster assembly"/>
    <property type="evidence" value="ECO:0007669"/>
    <property type="project" value="TreeGrafter"/>
</dbReference>
<proteinExistence type="predicted"/>
<dbReference type="GO" id="GO:0097361">
    <property type="term" value="C:cytosolic [4Fe-4S] assembly targeting complex"/>
    <property type="evidence" value="ECO:0007669"/>
    <property type="project" value="TreeGrafter"/>
</dbReference>
<protein>
    <recommendedName>
        <fullName evidence="4">WD40-repeat-containing domain</fullName>
    </recommendedName>
</protein>
<evidence type="ECO:0000313" key="2">
    <source>
        <dbReference type="EMBL" id="CAD8059474.1"/>
    </source>
</evidence>
<name>A0A8S1L9G0_PARPR</name>
<dbReference type="SMART" id="SM00320">
    <property type="entry name" value="WD40"/>
    <property type="match status" value="4"/>
</dbReference>
<keyword evidence="1" id="KW-0853">WD repeat</keyword>
<feature type="repeat" description="WD" evidence="1">
    <location>
        <begin position="77"/>
        <end position="110"/>
    </location>
</feature>
<dbReference type="InterPro" id="IPR001680">
    <property type="entry name" value="WD40_rpt"/>
</dbReference>
<dbReference type="PROSITE" id="PS50294">
    <property type="entry name" value="WD_REPEATS_REGION"/>
    <property type="match status" value="2"/>
</dbReference>
<evidence type="ECO:0000313" key="3">
    <source>
        <dbReference type="Proteomes" id="UP000688137"/>
    </source>
</evidence>
<feature type="repeat" description="WD" evidence="1">
    <location>
        <begin position="122"/>
        <end position="153"/>
    </location>
</feature>
<keyword evidence="3" id="KW-1185">Reference proteome</keyword>
<dbReference type="PANTHER" id="PTHR19920:SF0">
    <property type="entry name" value="CYTOSOLIC IRON-SULFUR PROTEIN ASSEMBLY PROTEIN CIAO1-RELATED"/>
    <property type="match status" value="1"/>
</dbReference>
<gene>
    <name evidence="2" type="ORF">PPRIM_AZ9-3.1.T0290008</name>
</gene>
<dbReference type="Pfam" id="PF00400">
    <property type="entry name" value="WD40"/>
    <property type="match status" value="4"/>
</dbReference>
<dbReference type="Proteomes" id="UP000688137">
    <property type="component" value="Unassembled WGS sequence"/>
</dbReference>
<dbReference type="EMBL" id="CAJJDM010000028">
    <property type="protein sequence ID" value="CAD8059474.1"/>
    <property type="molecule type" value="Genomic_DNA"/>
</dbReference>
<dbReference type="PROSITE" id="PS50082">
    <property type="entry name" value="WD_REPEATS_2"/>
    <property type="match status" value="2"/>
</dbReference>
<comment type="caution">
    <text evidence="2">The sequence shown here is derived from an EMBL/GenBank/DDBJ whole genome shotgun (WGS) entry which is preliminary data.</text>
</comment>
<reference evidence="2" key="1">
    <citation type="submission" date="2021-01" db="EMBL/GenBank/DDBJ databases">
        <authorList>
            <consortium name="Genoscope - CEA"/>
            <person name="William W."/>
        </authorList>
    </citation>
    <scope>NUCLEOTIDE SEQUENCE</scope>
</reference>
<organism evidence="2 3">
    <name type="scientific">Paramecium primaurelia</name>
    <dbReference type="NCBI Taxonomy" id="5886"/>
    <lineage>
        <taxon>Eukaryota</taxon>
        <taxon>Sar</taxon>
        <taxon>Alveolata</taxon>
        <taxon>Ciliophora</taxon>
        <taxon>Intramacronucleata</taxon>
        <taxon>Oligohymenophorea</taxon>
        <taxon>Peniculida</taxon>
        <taxon>Parameciidae</taxon>
        <taxon>Paramecium</taxon>
    </lineage>
</organism>
<sequence>MNEKNNFQIPHCNINDFIQLKPNLNSFTFELMNSIKQNTSIYAIAFSKDNSIVLTGSEKDIKVFKHNQGILNQIQLLIEHKQYVYTLIFMNNTNNFVSGSYDHTIIIWQLIENNYWKCQQKLKDHSSQILCLIVNNTDDLIISGSGDKKIKFWTNQNYWFCLQSITDHTDYVYSLSLNEKQNKLLSCSADSKKIVIELQKSDRKWYVIQKIEVEQYGYRLCFINDNQFIFQPYCKEYTYVYEMDKNTRQFMKTKEIAVKCGQSSDYYLFPQQYLKSKSLLVNKNARNINIIQKKDNGDFIINQPIEFDTYYFYGQLSNDGEYLIVWDDKLKEIQIRKRKEL</sequence>
<evidence type="ECO:0008006" key="4">
    <source>
        <dbReference type="Google" id="ProtNLM"/>
    </source>
</evidence>